<protein>
    <submittedName>
        <fullName evidence="1">Uncharacterized protein</fullName>
    </submittedName>
</protein>
<dbReference type="InterPro" id="IPR011009">
    <property type="entry name" value="Kinase-like_dom_sf"/>
</dbReference>
<comment type="caution">
    <text evidence="1">The sequence shown here is derived from an EMBL/GenBank/DDBJ whole genome shotgun (WGS) entry which is preliminary data.</text>
</comment>
<accession>A0ABQ8KFE0</accession>
<keyword evidence="2" id="KW-1185">Reference proteome</keyword>
<dbReference type="Proteomes" id="UP000814176">
    <property type="component" value="Unassembled WGS sequence"/>
</dbReference>
<dbReference type="EMBL" id="JADCUA010000012">
    <property type="protein sequence ID" value="KAH9835890.1"/>
    <property type="molecule type" value="Genomic_DNA"/>
</dbReference>
<evidence type="ECO:0000313" key="2">
    <source>
        <dbReference type="Proteomes" id="UP000814176"/>
    </source>
</evidence>
<proteinExistence type="predicted"/>
<reference evidence="1 2" key="1">
    <citation type="journal article" date="2021" name="Environ. Microbiol.">
        <title>Gene family expansions and transcriptome signatures uncover fungal adaptations to wood decay.</title>
        <authorList>
            <person name="Hage H."/>
            <person name="Miyauchi S."/>
            <person name="Viragh M."/>
            <person name="Drula E."/>
            <person name="Min B."/>
            <person name="Chaduli D."/>
            <person name="Navarro D."/>
            <person name="Favel A."/>
            <person name="Norest M."/>
            <person name="Lesage-Meessen L."/>
            <person name="Balint B."/>
            <person name="Merenyi Z."/>
            <person name="de Eugenio L."/>
            <person name="Morin E."/>
            <person name="Martinez A.T."/>
            <person name="Baldrian P."/>
            <person name="Stursova M."/>
            <person name="Martinez M.J."/>
            <person name="Novotny C."/>
            <person name="Magnuson J.K."/>
            <person name="Spatafora J.W."/>
            <person name="Maurice S."/>
            <person name="Pangilinan J."/>
            <person name="Andreopoulos W."/>
            <person name="LaButti K."/>
            <person name="Hundley H."/>
            <person name="Na H."/>
            <person name="Kuo A."/>
            <person name="Barry K."/>
            <person name="Lipzen A."/>
            <person name="Henrissat B."/>
            <person name="Riley R."/>
            <person name="Ahrendt S."/>
            <person name="Nagy L.G."/>
            <person name="Grigoriev I.V."/>
            <person name="Martin F."/>
            <person name="Rosso M.N."/>
        </authorList>
    </citation>
    <scope>NUCLEOTIDE SEQUENCE [LARGE SCALE GENOMIC DNA]</scope>
    <source>
        <strain evidence="1 2">CIRM-BRFM 1785</strain>
    </source>
</reference>
<dbReference type="GeneID" id="72007415"/>
<name>A0ABQ8KFE0_9APHY</name>
<sequence length="264" mass="29790">MSFSAQPEVGSSVQVYFKPNVSYTLSSSSGAHLNCAVRNLIEVREAGANADESHPLHGQRMVQVIYHAQLYSTSAVDQNADEKPIDVALKWATGMRYVDLLLKEARFYEDQLKSLQGIAVPEFYGFYVGRVDDIDIGCLLIEWCDGEPHLDLWERNRQKLLAAARIHRVRVCHGRLSDDEHFVVSSKDNTMRIVNFSHASLHHCPGGTPLMLNPDDSEDTPEKCSFCPELALLEETYGPDTGQDGYRLRQANGLYHSSWFDPWM</sequence>
<gene>
    <name evidence="1" type="ORF">C8Q71DRAFT_848813</name>
</gene>
<evidence type="ECO:0000313" key="1">
    <source>
        <dbReference type="EMBL" id="KAH9835890.1"/>
    </source>
</evidence>
<dbReference type="RefSeq" id="XP_047778267.1">
    <property type="nucleotide sequence ID" value="XM_047926683.1"/>
</dbReference>
<dbReference type="SUPFAM" id="SSF56112">
    <property type="entry name" value="Protein kinase-like (PK-like)"/>
    <property type="match status" value="1"/>
</dbReference>
<organism evidence="1 2">
    <name type="scientific">Rhodofomes roseus</name>
    <dbReference type="NCBI Taxonomy" id="34475"/>
    <lineage>
        <taxon>Eukaryota</taxon>
        <taxon>Fungi</taxon>
        <taxon>Dikarya</taxon>
        <taxon>Basidiomycota</taxon>
        <taxon>Agaricomycotina</taxon>
        <taxon>Agaricomycetes</taxon>
        <taxon>Polyporales</taxon>
        <taxon>Rhodofomes</taxon>
    </lineage>
</organism>